<dbReference type="Gene3D" id="2.40.70.10">
    <property type="entry name" value="Acid Proteases"/>
    <property type="match status" value="1"/>
</dbReference>
<dbReference type="Gene3D" id="3.30.420.10">
    <property type="entry name" value="Ribonuclease H-like superfamily/Ribonuclease H"/>
    <property type="match status" value="1"/>
</dbReference>
<dbReference type="Pfam" id="PF17917">
    <property type="entry name" value="RT_RNaseH"/>
    <property type="match status" value="1"/>
</dbReference>
<keyword evidence="6" id="KW-0378">Hydrolase</keyword>
<dbReference type="InterPro" id="IPR021109">
    <property type="entry name" value="Peptidase_aspartic_dom_sf"/>
</dbReference>
<feature type="region of interest" description="Disordered" evidence="8">
    <location>
        <begin position="951"/>
        <end position="997"/>
    </location>
</feature>
<evidence type="ECO:0000259" key="9">
    <source>
        <dbReference type="PROSITE" id="PS50994"/>
    </source>
</evidence>
<dbReference type="Gene3D" id="1.10.340.70">
    <property type="match status" value="1"/>
</dbReference>
<dbReference type="InterPro" id="IPR050951">
    <property type="entry name" value="Retrovirus_Pol_polyprotein"/>
</dbReference>
<feature type="region of interest" description="Disordered" evidence="8">
    <location>
        <begin position="163"/>
        <end position="182"/>
    </location>
</feature>
<dbReference type="Gene3D" id="3.30.70.270">
    <property type="match status" value="2"/>
</dbReference>
<feature type="compositionally biased region" description="Basic and acidic residues" evidence="8">
    <location>
        <begin position="951"/>
        <end position="979"/>
    </location>
</feature>
<evidence type="ECO:0000256" key="8">
    <source>
        <dbReference type="SAM" id="MobiDB-lite"/>
    </source>
</evidence>
<feature type="domain" description="Integrase catalytic" evidence="9">
    <location>
        <begin position="1723"/>
        <end position="1807"/>
    </location>
</feature>
<proteinExistence type="predicted"/>
<dbReference type="PROSITE" id="PS50994">
    <property type="entry name" value="INTEGRASE"/>
    <property type="match status" value="1"/>
</dbReference>
<dbReference type="SUPFAM" id="SSF50630">
    <property type="entry name" value="Acid proteases"/>
    <property type="match status" value="1"/>
</dbReference>
<dbReference type="InterPro" id="IPR043502">
    <property type="entry name" value="DNA/RNA_pol_sf"/>
</dbReference>
<feature type="compositionally biased region" description="Basic and acidic residues" evidence="8">
    <location>
        <begin position="374"/>
        <end position="422"/>
    </location>
</feature>
<dbReference type="Pfam" id="PF17921">
    <property type="entry name" value="Integrase_H2C2"/>
    <property type="match status" value="1"/>
</dbReference>
<evidence type="ECO:0000256" key="1">
    <source>
        <dbReference type="ARBA" id="ARBA00012493"/>
    </source>
</evidence>
<dbReference type="CDD" id="cd09274">
    <property type="entry name" value="RNase_HI_RT_Ty3"/>
    <property type="match status" value="1"/>
</dbReference>
<name>A5C6P4_VITVI</name>
<dbReference type="GO" id="GO:0003676">
    <property type="term" value="F:nucleic acid binding"/>
    <property type="evidence" value="ECO:0007669"/>
    <property type="project" value="InterPro"/>
</dbReference>
<evidence type="ECO:0000256" key="4">
    <source>
        <dbReference type="ARBA" id="ARBA00022722"/>
    </source>
</evidence>
<reference evidence="10" key="1">
    <citation type="journal article" date="2007" name="PLoS ONE">
        <title>The first genome sequence of an elite grapevine cultivar (Pinot noir Vitis vinifera L.): coping with a highly heterozygous genome.</title>
        <authorList>
            <person name="Velasco R."/>
            <person name="Zharkikh A."/>
            <person name="Troggio M."/>
            <person name="Cartwright D.A."/>
            <person name="Cestaro A."/>
            <person name="Pruss D."/>
            <person name="Pindo M."/>
            <person name="FitzGerald L.M."/>
            <person name="Vezzulli S."/>
            <person name="Reid J."/>
            <person name="Malacarne G."/>
            <person name="Iliev D."/>
            <person name="Coppola G."/>
            <person name="Wardell B."/>
            <person name="Micheletti D."/>
            <person name="Macalma T."/>
            <person name="Facci M."/>
            <person name="Mitchell J.T."/>
            <person name="Perazzolli M."/>
            <person name="Eldredge G."/>
            <person name="Gatto P."/>
            <person name="Oyzerski R."/>
            <person name="Moretto M."/>
            <person name="Gutin N."/>
            <person name="Stefanini M."/>
            <person name="Chen Y."/>
            <person name="Segala C."/>
            <person name="Davenport C."/>
            <person name="Dematte L."/>
            <person name="Mraz A."/>
            <person name="Battilana J."/>
            <person name="Stormo K."/>
            <person name="Costa F."/>
            <person name="Tao Q."/>
            <person name="Si-Ammour A."/>
            <person name="Harkins T."/>
            <person name="Lackey A."/>
            <person name="Perbost C."/>
            <person name="Taillon B."/>
            <person name="Stella A."/>
            <person name="Solovyev V."/>
            <person name="Fawcett J.A."/>
            <person name="Sterck L."/>
            <person name="Vandepoele K."/>
            <person name="Grando S.M."/>
            <person name="Toppo S."/>
            <person name="Moser C."/>
            <person name="Lanchbury J."/>
            <person name="Bogden R."/>
            <person name="Skolnick M."/>
            <person name="Sgaramella V."/>
            <person name="Bhatnagar S.K."/>
            <person name="Fontana P."/>
            <person name="Gutin A."/>
            <person name="Van de Peer Y."/>
            <person name="Salamini F."/>
            <person name="Viola R."/>
        </authorList>
    </citation>
    <scope>NUCLEOTIDE SEQUENCE</scope>
</reference>
<dbReference type="FunFam" id="3.30.70.270:FF:000020">
    <property type="entry name" value="Transposon Tf2-6 polyprotein-like Protein"/>
    <property type="match status" value="1"/>
</dbReference>
<dbReference type="InterPro" id="IPR001584">
    <property type="entry name" value="Integrase_cat-core"/>
</dbReference>
<dbReference type="EC" id="2.7.7.49" evidence="1"/>
<dbReference type="PANTHER" id="PTHR37984:SF5">
    <property type="entry name" value="PROTEIN NYNRIN-LIKE"/>
    <property type="match status" value="1"/>
</dbReference>
<dbReference type="SUPFAM" id="SSF53098">
    <property type="entry name" value="Ribonuclease H-like"/>
    <property type="match status" value="1"/>
</dbReference>
<dbReference type="InterPro" id="IPR000477">
    <property type="entry name" value="RT_dom"/>
</dbReference>
<dbReference type="InterPro" id="IPR043128">
    <property type="entry name" value="Rev_trsase/Diguanyl_cyclase"/>
</dbReference>
<accession>A5C6P4</accession>
<evidence type="ECO:0000256" key="5">
    <source>
        <dbReference type="ARBA" id="ARBA00022759"/>
    </source>
</evidence>
<organism evidence="10">
    <name type="scientific">Vitis vinifera</name>
    <name type="common">Grape</name>
    <dbReference type="NCBI Taxonomy" id="29760"/>
    <lineage>
        <taxon>Eukaryota</taxon>
        <taxon>Viridiplantae</taxon>
        <taxon>Streptophyta</taxon>
        <taxon>Embryophyta</taxon>
        <taxon>Tracheophyta</taxon>
        <taxon>Spermatophyta</taxon>
        <taxon>Magnoliopsida</taxon>
        <taxon>eudicotyledons</taxon>
        <taxon>Gunneridae</taxon>
        <taxon>Pentapetalae</taxon>
        <taxon>rosids</taxon>
        <taxon>Vitales</taxon>
        <taxon>Vitaceae</taxon>
        <taxon>Viteae</taxon>
        <taxon>Vitis</taxon>
    </lineage>
</organism>
<sequence length="1866" mass="214338">MVKDVRTGRSDTPLESGGTWVVARLARFSQCFPFGQTYPDRICYHPESDVHECQIAWRCVSSWRIRMELSRIAVRRHFTSGYEPCADILHPDISHPDGRGGRFNFSGYTYPDLLIALIQRASAADNSDYLEPFCTVPRQSNSEDFSSEDERLGSLSLGVKKTGGWDEPNAQNMGKMKSRPDAKGEMNILNDGIDMKAKIAAMARRLEELEMKKMQEVQAISQTPLQAMPCAICLSYEHLVEECPTILVTREMFGDCNTYNSNWRDHPNFSWKPQPPQYQQPAQAPQQASNLHQAIMNLSKVVGDFIREQKSINSQLSQRIDSVESSLNKKMDGVQNDLSQKIDNLQYSISRFANLNKVQEKENSPSQPHQNQKGIHEIKAKERGKEVDLPTSKLEQKVESETEKEKMEEIKGKREGKSIEKDDYIDEEPQRIVIKEELMKKHMHLPFPQALYGKNIQTKSQQSENEESSLESMAKDVRTGRPDTPLESGGTWAIARLARFSQCFPSGQTYPDRICYHPEGDVHECRIARRRVSSWGIRMELIRIQSNSEDFSSEDERLGSLSLGVKKTGPTLGKASGLRPLRSTSLFLASLWERHPLVISYELLTSNPRLRITLNDQYQVRACQMIEELLGQVMAKLLDTQIHEEPSFGAPYPFAKFVQSMQGKNNGEEESKLCMPYWIRDSGRRLVKIETPHETKLELCLNIMEATPEDQHNHRGQQDNPNAFRSMRDHMHPSCMSAPSCIVPPIEQLVIRPHIVPLLPTFHGMETKEDEKFYDCWEKYMEAINACPHHGFDTWLLVSYFYDGMSSSMKQLLETMCGGDVINKNPEKAMDFLNYVAEVSKGWDEANKGEMGRMKSQPNALNAKAGMYTLNEDIDMKAKVATMIRRLEELELKKIREVQAVSETPMQVMPCSICQSYEHLVEECPTIPVVREMFGDQANVRDVKAMITLRSGKEVEFPTPKPHDETESEKKTEKSEEIKGKKKGSSGRKEDHDSIVNEDPKKIVINEDCKSPVKYKDPSYPTILVMIEGKLMEKALLDLGASVNLLPYFIYKQLGLGELKPTSITLSLADRSVKIPRGMIEDVLVQVDNFYYLVDFVVLDTNPIVKGTNYVPIILKRPFLATSNAIINCRNGLMQLTFGNMTLELNIFYMCKKPINPKEEEGLEEVFIIDTLVEEHYSPWVSPTQVVPKKSDITMVQNDKGEEVATRLISGWRVCIDYRKLNVVARKDHFPLSFIDQVLEKVLGHPFYCFLDGYSGYFQIEIDVEDQEKIAFTCPFGTYAYRRMSFGLCNAPATFQQCMLSIFSDMVEHIMEVFMDDITIYGSAFEECLVNLEAILNRCIENDLKDIEVDKAKVDLIVKLPSPTTVKGVRQFLGHDGFYRRFIKDFSKLSKPFCELLVKDTKFVWDDRCQKSFEQLKQFLTTAPRVRAPNYDFAIGAVLGQREDGKPYVIYYASKTLNEAQSNYTTIEKELLPIVFALDKFRAYQIGSFIVVFIDHSTLKYLLTKQDAKVRLIRWILLLQEFNLQIKDKKGVENVVADHLSRLAIAHNSHGLPINDEFSKESLLLLEDASWYAHIANYLVTGEVRNQIIRKCVPKQEQQRILNHCHERACGGRFPYHKIVMKVLQSGFSWPSLFKDGHTMCRSCDRCQRLGKLTRRNQIPMNPILIVDLFDVWVIDFIGPFPISFGNSYILVGAGYVSKWVEAIPCKHNDHRVVLKFLKENIFSRFGPFETLLAKYGVKHKVATPYHPQTSRQVELANREIKNILMKVVNTSRRDWSVKLHDSLWAYRTAYKTILDMSPYRLVYGKACHLLVEVEYKAWWAIKKVNMDLNRVRMKRCLDLNEMEELRNDAYINSKIPKQRMKRWHD</sequence>
<feature type="compositionally biased region" description="Basic and acidic residues" evidence="8">
    <location>
        <begin position="987"/>
        <end position="997"/>
    </location>
</feature>
<keyword evidence="4" id="KW-0540">Nuclease</keyword>
<dbReference type="GO" id="GO:0003964">
    <property type="term" value="F:RNA-directed DNA polymerase activity"/>
    <property type="evidence" value="ECO:0007669"/>
    <property type="project" value="UniProtKB-KW"/>
</dbReference>
<dbReference type="GO" id="GO:0004519">
    <property type="term" value="F:endonuclease activity"/>
    <property type="evidence" value="ECO:0007669"/>
    <property type="project" value="UniProtKB-KW"/>
</dbReference>
<dbReference type="InterPro" id="IPR041588">
    <property type="entry name" value="Integrase_H2C2"/>
</dbReference>
<dbReference type="InterPro" id="IPR041373">
    <property type="entry name" value="RT_RNaseH"/>
</dbReference>
<feature type="region of interest" description="Disordered" evidence="8">
    <location>
        <begin position="457"/>
        <end position="488"/>
    </location>
</feature>
<evidence type="ECO:0000313" key="10">
    <source>
        <dbReference type="EMBL" id="CAN83991.1"/>
    </source>
</evidence>
<dbReference type="CDD" id="cd01647">
    <property type="entry name" value="RT_LTR"/>
    <property type="match status" value="1"/>
</dbReference>
<dbReference type="InterPro" id="IPR036397">
    <property type="entry name" value="RNaseH_sf"/>
</dbReference>
<feature type="compositionally biased region" description="Polar residues" evidence="8">
    <location>
        <begin position="364"/>
        <end position="373"/>
    </location>
</feature>
<evidence type="ECO:0000256" key="7">
    <source>
        <dbReference type="ARBA" id="ARBA00022918"/>
    </source>
</evidence>
<keyword evidence="3" id="KW-0548">Nucleotidyltransferase</keyword>
<dbReference type="SUPFAM" id="SSF56672">
    <property type="entry name" value="DNA/RNA polymerases"/>
    <property type="match status" value="1"/>
</dbReference>
<keyword evidence="5" id="KW-0255">Endonuclease</keyword>
<keyword evidence="2" id="KW-0808">Transferase</keyword>
<dbReference type="GO" id="GO:0015074">
    <property type="term" value="P:DNA integration"/>
    <property type="evidence" value="ECO:0007669"/>
    <property type="project" value="InterPro"/>
</dbReference>
<evidence type="ECO:0000256" key="6">
    <source>
        <dbReference type="ARBA" id="ARBA00022801"/>
    </source>
</evidence>
<gene>
    <name evidence="10" type="ORF">VITISV_018455</name>
</gene>
<dbReference type="GO" id="GO:0016787">
    <property type="term" value="F:hydrolase activity"/>
    <property type="evidence" value="ECO:0007669"/>
    <property type="project" value="UniProtKB-KW"/>
</dbReference>
<dbReference type="EMBL" id="AM484180">
    <property type="protein sequence ID" value="CAN83991.1"/>
    <property type="molecule type" value="Genomic_DNA"/>
</dbReference>
<evidence type="ECO:0000256" key="2">
    <source>
        <dbReference type="ARBA" id="ARBA00022679"/>
    </source>
</evidence>
<dbReference type="CDD" id="cd00303">
    <property type="entry name" value="retropepsin_like"/>
    <property type="match status" value="1"/>
</dbReference>
<protein>
    <recommendedName>
        <fullName evidence="1">RNA-directed DNA polymerase</fullName>
        <ecNumber evidence="1">2.7.7.49</ecNumber>
    </recommendedName>
</protein>
<feature type="region of interest" description="Disordered" evidence="8">
    <location>
        <begin position="358"/>
        <end position="422"/>
    </location>
</feature>
<dbReference type="Gene3D" id="3.10.10.10">
    <property type="entry name" value="HIV Type 1 Reverse Transcriptase, subunit A, domain 1"/>
    <property type="match status" value="1"/>
</dbReference>
<dbReference type="InterPro" id="IPR012337">
    <property type="entry name" value="RNaseH-like_sf"/>
</dbReference>
<dbReference type="Pfam" id="PF00078">
    <property type="entry name" value="RVT_1"/>
    <property type="match status" value="1"/>
</dbReference>
<dbReference type="PANTHER" id="PTHR37984">
    <property type="entry name" value="PROTEIN CBG26694"/>
    <property type="match status" value="1"/>
</dbReference>
<evidence type="ECO:0000256" key="3">
    <source>
        <dbReference type="ARBA" id="ARBA00022695"/>
    </source>
</evidence>
<keyword evidence="7" id="KW-0695">RNA-directed DNA polymerase</keyword>